<dbReference type="InterPro" id="IPR019921">
    <property type="entry name" value="Lucif-like_OxRdtase_Rv2161c"/>
</dbReference>
<dbReference type="Proteomes" id="UP000045842">
    <property type="component" value="Unassembled WGS sequence"/>
</dbReference>
<dbReference type="EMBL" id="QTBD01000142">
    <property type="protein sequence ID" value="REQ52591.1"/>
    <property type="molecule type" value="Genomic_DNA"/>
</dbReference>
<name>A0A045GQR2_MYCTX</name>
<evidence type="ECO:0000313" key="15">
    <source>
        <dbReference type="Proteomes" id="UP000045842"/>
    </source>
</evidence>
<dbReference type="InterPro" id="IPR036661">
    <property type="entry name" value="Luciferase-like_sf"/>
</dbReference>
<dbReference type="PANTHER" id="PTHR30011:SF32">
    <property type="entry name" value="CONSERVED PROTEIN"/>
    <property type="match status" value="1"/>
</dbReference>
<evidence type="ECO:0000313" key="22">
    <source>
        <dbReference type="Proteomes" id="UP000189452"/>
    </source>
</evidence>
<evidence type="ECO:0000313" key="9">
    <source>
        <dbReference type="EMBL" id="COW42618.1"/>
    </source>
</evidence>
<evidence type="ECO:0000313" key="24">
    <source>
        <dbReference type="Proteomes" id="UP000300237"/>
    </source>
</evidence>
<dbReference type="Proteomes" id="UP000046947">
    <property type="component" value="Unassembled WGS sequence"/>
</dbReference>
<evidence type="ECO:0000313" key="8">
    <source>
        <dbReference type="EMBL" id="COW13725.1"/>
    </source>
</evidence>
<gene>
    <name evidence="9" type="primary">limB_3</name>
    <name evidence="2" type="synonym">limB_1</name>
    <name evidence="5" type="synonym">limB_2</name>
    <name evidence="11" type="ORF">A4S10_03211</name>
    <name evidence="13" type="ORF">DKC2_3271</name>
    <name evidence="12" type="ORF">DSJ38_10140</name>
    <name evidence="4" type="ORF">ERS007657_00623</name>
    <name evidence="7" type="ORF">ERS007679_01907</name>
    <name evidence="2" type="ORF">ERS007681_00528</name>
    <name evidence="3" type="ORF">ERS007688_00958</name>
    <name evidence="9" type="ORF">ERS007703_03629</name>
    <name evidence="8" type="ORF">ERS007741_01597</name>
    <name evidence="5" type="ORF">ERS027661_03124</name>
    <name evidence="6" type="ORF">ERS094118_02489</name>
    <name evidence="10" type="ORF">J8J21_11240</name>
</gene>
<reference evidence="11 22" key="6">
    <citation type="submission" date="2017-02" db="EMBL/GenBank/DDBJ databases">
        <title>Protein polymorphisms may explain contrasting epidemiological fitness of two variants of a multidrug-resistant Mycobacterium tuberculosis strain.</title>
        <authorList>
            <person name="Bigi M.M."/>
            <person name="Lopez B."/>
            <person name="Blanco F.C."/>
            <person name="Sasiain M.C."/>
            <person name="De La Barrera S."/>
            <person name="Ritacco V."/>
            <person name="Bigi F."/>
            <person name="Soria M.A."/>
        </authorList>
    </citation>
    <scope>NUCLEOTIDE SEQUENCE [LARGE SCALE GENOMIC DNA]</scope>
    <source>
        <strain evidence="11 22">6548</strain>
    </source>
</reference>
<dbReference type="EMBL" id="CFOH01000107">
    <property type="protein sequence ID" value="CFE48065.1"/>
    <property type="molecule type" value="Genomic_DNA"/>
</dbReference>
<dbReference type="SUPFAM" id="SSF51679">
    <property type="entry name" value="Bacterial luciferase-like"/>
    <property type="match status" value="1"/>
</dbReference>
<evidence type="ECO:0000313" key="19">
    <source>
        <dbReference type="Proteomes" id="UP000048600"/>
    </source>
</evidence>
<dbReference type="Gene3D" id="3.20.20.30">
    <property type="entry name" value="Luciferase-like domain"/>
    <property type="match status" value="1"/>
</dbReference>
<reference evidence="13 24" key="8">
    <citation type="submission" date="2018-08" db="EMBL/GenBank/DDBJ databases">
        <authorList>
            <person name="Fokvardsen B D."/>
            <person name="Norman A."/>
        </authorList>
    </citation>
    <scope>NUCLEOTIDE SEQUENCE [LARGE SCALE GENOMIC DNA]</scope>
    <source>
        <strain evidence="13 24">DKC2</strain>
    </source>
</reference>
<dbReference type="SMR" id="A0A045GQR2"/>
<evidence type="ECO:0000313" key="14">
    <source>
        <dbReference type="Proteomes" id="UP000038802"/>
    </source>
</evidence>
<dbReference type="Proteomes" id="UP000256381">
    <property type="component" value="Unassembled WGS sequence"/>
</dbReference>
<dbReference type="Proteomes" id="UP000038802">
    <property type="component" value="Unassembled WGS sequence"/>
</dbReference>
<reference evidence="10 25" key="9">
    <citation type="submission" date="2021-03" db="EMBL/GenBank/DDBJ databases">
        <title>Whole Genome Sequencing of Mycobacterium tuberculosis clinical isolates from Arunachal Pradesh, India.</title>
        <authorList>
            <person name="Singh S."/>
            <person name="Mudliar S.R."/>
            <person name="Kulsum U."/>
            <person name="Rufai S.B."/>
            <person name="Singh P.K."/>
            <person name="Umpo M."/>
            <person name="Nyori M."/>
        </authorList>
    </citation>
    <scope>NUCLEOTIDE SEQUENCE [LARGE SCALE GENOMIC DNA]</scope>
    <source>
        <strain evidence="10 25">OMICS/BPL/0142/20/SP</strain>
    </source>
</reference>
<evidence type="ECO:0000313" key="13">
    <source>
        <dbReference type="EMBL" id="VCU51365.1"/>
    </source>
</evidence>
<dbReference type="EMBL" id="LWDQ01000001">
    <property type="protein sequence ID" value="OMH61023.1"/>
    <property type="molecule type" value="Genomic_DNA"/>
</dbReference>
<dbReference type="Proteomes" id="UP000300237">
    <property type="component" value="Chromosome"/>
</dbReference>
<evidence type="ECO:0000313" key="18">
    <source>
        <dbReference type="Proteomes" id="UP000048289"/>
    </source>
</evidence>
<evidence type="ECO:0000313" key="20">
    <source>
        <dbReference type="Proteomes" id="UP000049023"/>
    </source>
</evidence>
<evidence type="ECO:0000313" key="23">
    <source>
        <dbReference type="Proteomes" id="UP000256381"/>
    </source>
</evidence>
<dbReference type="AlphaFoldDB" id="A0A045GQR2"/>
<dbReference type="STRING" id="115862.BBG46_16060"/>
<dbReference type="EMBL" id="COPH01000018">
    <property type="protein sequence ID" value="CLW40116.1"/>
    <property type="molecule type" value="Genomic_DNA"/>
</dbReference>
<dbReference type="EMBL" id="CFOE01000037">
    <property type="protein sequence ID" value="CFE36446.1"/>
    <property type="molecule type" value="Genomic_DNA"/>
</dbReference>
<dbReference type="Proteomes" id="UP000671119">
    <property type="component" value="Unassembled WGS sequence"/>
</dbReference>
<dbReference type="Proteomes" id="UP000048600">
    <property type="component" value="Unassembled WGS sequence"/>
</dbReference>
<dbReference type="GO" id="GO:0052601">
    <property type="term" value="F:limonene 1,2-monooxygenase [NAD(P)H) activity"/>
    <property type="evidence" value="ECO:0007669"/>
    <property type="project" value="UniProtKB-EC"/>
</dbReference>
<dbReference type="Proteomes" id="UP000050139">
    <property type="component" value="Unassembled WGS sequence"/>
</dbReference>
<dbReference type="EMBL" id="CHKL01000144">
    <property type="protein sequence ID" value="COW13725.1"/>
    <property type="molecule type" value="Genomic_DNA"/>
</dbReference>
<dbReference type="EMBL" id="CGCX01000142">
    <property type="protein sequence ID" value="CFR68214.1"/>
    <property type="molecule type" value="Genomic_DNA"/>
</dbReference>
<dbReference type="NCBIfam" id="TIGR03619">
    <property type="entry name" value="F420_Rv2161c"/>
    <property type="match status" value="1"/>
</dbReference>
<evidence type="ECO:0000313" key="12">
    <source>
        <dbReference type="EMBL" id="REQ52591.1"/>
    </source>
</evidence>
<dbReference type="Proteomes" id="UP000048289">
    <property type="component" value="Unassembled WGS sequence"/>
</dbReference>
<reference evidence="12" key="7">
    <citation type="submission" date="2018-07" db="EMBL/GenBank/DDBJ databases">
        <authorList>
            <person name="Shah S."/>
            <person name="Brown T."/>
            <person name="Auld S."/>
            <person name="Bratton K."/>
            <person name="Narechania A."/>
            <person name="Mathema B."/>
            <person name="Gandhi N."/>
        </authorList>
    </citation>
    <scope>NUCLEOTIDE SEQUENCE</scope>
    <source>
        <strain evidence="12">32301_S10</strain>
    </source>
</reference>
<reference evidence="14 15" key="3">
    <citation type="submission" date="2015-03" db="EMBL/GenBank/DDBJ databases">
        <authorList>
            <consortium name="Pathogen Informatics"/>
        </authorList>
    </citation>
    <scope>NUCLEOTIDE SEQUENCE [LARGE SCALE GENOMIC DNA]</scope>
    <source>
        <strain evidence="5 20">Bir 187</strain>
        <strain evidence="4 16">C09601061</strain>
        <strain evidence="7 15">G09801536</strain>
        <strain evidence="2 18">G09901357</strain>
        <strain evidence="3 17">H09601792</strain>
        <strain evidence="14">K00500041</strain>
        <strain evidence="8 19">P00601463</strain>
    </source>
</reference>
<dbReference type="EMBL" id="JAGIZI010000015">
    <property type="protein sequence ID" value="MBP0683691.1"/>
    <property type="molecule type" value="Genomic_DNA"/>
</dbReference>
<reference evidence="11 22" key="4">
    <citation type="submission" date="2016-04" db="EMBL/GenBank/DDBJ databases">
        <authorList>
            <person name="Bigi M."/>
            <person name="Bigi F."/>
            <person name="Soria M.A."/>
        </authorList>
    </citation>
    <scope>NUCLEOTIDE SEQUENCE [LARGE SCALE GENOMIC DNA]</scope>
    <source>
        <strain evidence="11 22">6548</strain>
    </source>
</reference>
<dbReference type="RefSeq" id="WP_003416061.1">
    <property type="nucleotide sequence ID" value="NZ_AP017901.1"/>
</dbReference>
<accession>A0A045GQR2</accession>
<reference evidence="6 21" key="1">
    <citation type="submission" date="2015-03" db="EMBL/GenBank/DDBJ databases">
        <authorList>
            <consortium name="Pathogen Informatics"/>
            <person name="Murphy D."/>
        </authorList>
    </citation>
    <scope>NUCLEOTIDE SEQUENCE [LARGE SCALE GENOMIC DNA]</scope>
    <source>
        <strain evidence="6 21">0268S</strain>
    </source>
</reference>
<dbReference type="OMA" id="AMIEIWT"/>
<dbReference type="Proteomes" id="UP000049023">
    <property type="component" value="Unassembled WGS sequence"/>
</dbReference>
<sequence>MQFGVLTFVTDEGIGPAELGAALEHRGFESLFLAEHTHIPVNTQSPYPGGGPIPEKYYRTLDPFVALAAAAATTQSLVLGTGIALIPERDPIVTAKEVASLDLVSQGRFRFGVGVGWLREEVANHGVDPAVRGRVIDERLRAIIEIWTQEQAEFHGTYVDFDPIYCWPKPVTKPYPPLYVGGGPANFPRIARLNAGWIAISPSPQRLSGPLQRLRAMAGGDVPVTVCQWGEAAAKDLEGYRHLGVERVLLELPTEPRDPTLRYLDKLQAELARLA</sequence>
<dbReference type="EMBL" id="CNFU01000766">
    <property type="protein sequence ID" value="CKS47361.1"/>
    <property type="molecule type" value="Genomic_DNA"/>
</dbReference>
<dbReference type="InterPro" id="IPR011251">
    <property type="entry name" value="Luciferase-like_dom"/>
</dbReference>
<dbReference type="PANTHER" id="PTHR30011">
    <property type="entry name" value="ALKANESULFONATE MONOOXYGENASE-RELATED"/>
    <property type="match status" value="1"/>
</dbReference>
<evidence type="ECO:0000313" key="3">
    <source>
        <dbReference type="EMBL" id="CFE48065.1"/>
    </source>
</evidence>
<proteinExistence type="predicted"/>
<evidence type="ECO:0000313" key="4">
    <source>
        <dbReference type="EMBL" id="CFR68214.1"/>
    </source>
</evidence>
<evidence type="ECO:0000313" key="25">
    <source>
        <dbReference type="Proteomes" id="UP000671119"/>
    </source>
</evidence>
<evidence type="ECO:0000313" key="10">
    <source>
        <dbReference type="EMBL" id="MBP0683691.1"/>
    </source>
</evidence>
<keyword evidence="9" id="KW-0560">Oxidoreductase</keyword>
<evidence type="ECO:0000313" key="5">
    <source>
        <dbReference type="EMBL" id="CKS47361.1"/>
    </source>
</evidence>
<dbReference type="Proteomes" id="UP000046680">
    <property type="component" value="Unassembled WGS sequence"/>
</dbReference>
<evidence type="ECO:0000313" key="6">
    <source>
        <dbReference type="EMBL" id="CLW40116.1"/>
    </source>
</evidence>
<evidence type="ECO:0000313" key="2">
    <source>
        <dbReference type="EMBL" id="CFE36446.1"/>
    </source>
</evidence>
<reference evidence="9" key="2">
    <citation type="submission" date="2015-03" db="EMBL/GenBank/DDBJ databases">
        <authorList>
            <person name="Murphy D."/>
        </authorList>
    </citation>
    <scope>NUCLEOTIDE SEQUENCE [LARGE SCALE GENOMIC DNA]</scope>
    <source>
        <strain evidence="9">K00500041</strain>
    </source>
</reference>
<evidence type="ECO:0000313" key="16">
    <source>
        <dbReference type="Proteomes" id="UP000046680"/>
    </source>
</evidence>
<dbReference type="Pfam" id="PF00296">
    <property type="entry name" value="Bac_luciferase"/>
    <property type="match status" value="1"/>
</dbReference>
<organism evidence="9 14">
    <name type="scientific">Mycobacterium tuberculosis</name>
    <dbReference type="NCBI Taxonomy" id="1773"/>
    <lineage>
        <taxon>Bacteria</taxon>
        <taxon>Bacillati</taxon>
        <taxon>Actinomycetota</taxon>
        <taxon>Actinomycetes</taxon>
        <taxon>Mycobacteriales</taxon>
        <taxon>Mycobacteriaceae</taxon>
        <taxon>Mycobacterium</taxon>
        <taxon>Mycobacterium tuberculosis complex</taxon>
    </lineage>
</organism>
<dbReference type="EC" id="1.-.-.-" evidence="9"/>
<evidence type="ECO:0000313" key="7">
    <source>
        <dbReference type="EMBL" id="COV46950.1"/>
    </source>
</evidence>
<dbReference type="InterPro" id="IPR051260">
    <property type="entry name" value="Diverse_substr_monoxygenases"/>
</dbReference>
<evidence type="ECO:0000313" key="21">
    <source>
        <dbReference type="Proteomes" id="UP000050139"/>
    </source>
</evidence>
<dbReference type="PATRIC" id="fig|1773.206.peg.527"/>
<dbReference type="EC" id="1.14.13.107" evidence="9 11"/>
<dbReference type="EMBL" id="LR027516">
    <property type="protein sequence ID" value="VCU51365.1"/>
    <property type="molecule type" value="Genomic_DNA"/>
</dbReference>
<dbReference type="EMBL" id="CSAE01000516">
    <property type="protein sequence ID" value="COW42618.1"/>
    <property type="molecule type" value="Genomic_DNA"/>
</dbReference>
<protein>
    <submittedName>
        <fullName evidence="9">Conserved oxidoreductase</fullName>
        <ecNumber evidence="9">1.-.-.-</ecNumber>
    </submittedName>
    <submittedName>
        <fullName evidence="10">LLM class F420-dependent oxidoreductase</fullName>
    </submittedName>
    <submittedName>
        <fullName evidence="11">Limonene 1,2-monooxygenase</fullName>
        <ecNumber evidence="9 11">1.14.13.107</ecNumber>
    </submittedName>
</protein>
<dbReference type="Proteomes" id="UP000189452">
    <property type="component" value="Chromosome"/>
</dbReference>
<reference evidence="12 23" key="5">
    <citation type="journal article" date="2017" name="N. Engl. J. Med.">
        <title>Transmission of Extensively Drug-Resistant Tuberculosis in South Africa.</title>
        <authorList>
            <person name="Shah N.S."/>
            <person name="Auld S.C."/>
            <person name="Brust J.C."/>
            <person name="Mathema B."/>
            <person name="Ismail N."/>
            <person name="Moodley P."/>
            <person name="Mlisana K."/>
            <person name="Allana S."/>
            <person name="Campbell A."/>
            <person name="Mthiyane T."/>
            <person name="Morris N."/>
            <person name="Mpangase P."/>
            <person name="van der Meulen H."/>
            <person name="Omar S.V."/>
            <person name="Brown T.S."/>
            <person name="Narechania A."/>
            <person name="Shaskina E."/>
            <person name="Kapwata T."/>
            <person name="Kreiswirth B."/>
            <person name="Gandhi N.R."/>
        </authorList>
    </citation>
    <scope>NUCLEOTIDE SEQUENCE [LARGE SCALE GENOMIC DNA]</scope>
    <source>
        <strain evidence="12 23">32301_S10</strain>
    </source>
</reference>
<evidence type="ECO:0000313" key="11">
    <source>
        <dbReference type="EMBL" id="OMH61023.1"/>
    </source>
</evidence>
<feature type="domain" description="Luciferase-like" evidence="1">
    <location>
        <begin position="18"/>
        <end position="218"/>
    </location>
</feature>
<dbReference type="EMBL" id="CSAD01000230">
    <property type="protein sequence ID" value="COV46950.1"/>
    <property type="molecule type" value="Genomic_DNA"/>
</dbReference>
<evidence type="ECO:0000313" key="17">
    <source>
        <dbReference type="Proteomes" id="UP000046947"/>
    </source>
</evidence>
<evidence type="ECO:0000259" key="1">
    <source>
        <dbReference type="Pfam" id="PF00296"/>
    </source>
</evidence>